<comment type="subcellular location">
    <subcellularLocation>
        <location evidence="2">Cytoplasm</location>
        <location evidence="2">Cytosol</location>
    </subcellularLocation>
</comment>
<dbReference type="EC" id="2.3.2.27" evidence="5 16"/>
<dbReference type="HOGENOM" id="CLU_000945_0_0_1"/>
<dbReference type="InterPro" id="IPR016024">
    <property type="entry name" value="ARM-type_fold"/>
</dbReference>
<evidence type="ECO:0000256" key="6">
    <source>
        <dbReference type="ARBA" id="ARBA00017157"/>
    </source>
</evidence>
<dbReference type="InterPro" id="IPR054476">
    <property type="entry name" value="Ltn1_N"/>
</dbReference>
<evidence type="ECO:0000256" key="3">
    <source>
        <dbReference type="ARBA" id="ARBA00004906"/>
    </source>
</evidence>
<dbReference type="SUPFAM" id="SSF57850">
    <property type="entry name" value="RING/U-box"/>
    <property type="match status" value="1"/>
</dbReference>
<comment type="function">
    <text evidence="14">E3 ubiquitin-protein ligase component of the ribosome quality control complex (RQC), a ribosome-associated complex that mediates ubiquitination and extraction of incompletely synthesized nascent chains for proteasomal degradation. Mediates ubiquitination of proteins derived from mRNAs lacking stop codons (non-stop proteins) and other translation arrest products induced by poly-lysine sequences and tandem rare codons. Ubiquitination leads to CDC48 recruitment for extraction and degradation of the incomplete translation product. May indirectly play a role in chromatin function and transcription.</text>
</comment>
<keyword evidence="7" id="KW-0963">Cytoplasm</keyword>
<comment type="function">
    <text evidence="16">E3 ubiquitin-protein ligase. Component of the ribosome quality control complex (RQC), a ribosome-associated complex that mediates ubiquitination and extraction of incompletely synthesized nascent chains for proteasomal degradation.</text>
</comment>
<keyword evidence="11 15" id="KW-0863">Zinc-finger</keyword>
<dbReference type="GO" id="GO:1990112">
    <property type="term" value="C:RQC complex"/>
    <property type="evidence" value="ECO:0007669"/>
    <property type="project" value="UniProtKB-UniRule"/>
</dbReference>
<dbReference type="PROSITE" id="PS50089">
    <property type="entry name" value="ZF_RING_2"/>
    <property type="match status" value="1"/>
</dbReference>
<dbReference type="Pfam" id="PF22999">
    <property type="entry name" value="LTN1_E3_ligase_6th"/>
    <property type="match status" value="1"/>
</dbReference>
<dbReference type="Pfam" id="PF23009">
    <property type="entry name" value="UBC_like"/>
    <property type="match status" value="1"/>
</dbReference>
<dbReference type="Pfam" id="PF13639">
    <property type="entry name" value="zf-RING_2"/>
    <property type="match status" value="1"/>
</dbReference>
<keyword evidence="13 16" id="KW-0862">Zinc</keyword>
<feature type="region of interest" description="Disordered" evidence="17">
    <location>
        <begin position="412"/>
        <end position="437"/>
    </location>
</feature>
<evidence type="ECO:0000256" key="14">
    <source>
        <dbReference type="ARBA" id="ARBA00055150"/>
    </source>
</evidence>
<proteinExistence type="inferred from homology"/>
<feature type="region of interest" description="Disordered" evidence="17">
    <location>
        <begin position="1"/>
        <end position="70"/>
    </location>
</feature>
<keyword evidence="12 16" id="KW-0833">Ubl conjugation pathway</keyword>
<name>A0A0C2X4B3_AMAMK</name>
<dbReference type="Gene3D" id="3.30.40.10">
    <property type="entry name" value="Zinc/RING finger domain, C3HC4 (zinc finger)"/>
    <property type="match status" value="1"/>
</dbReference>
<keyword evidence="20" id="KW-1185">Reference proteome</keyword>
<dbReference type="PANTHER" id="PTHR12389:SF0">
    <property type="entry name" value="E3 UBIQUITIN-PROTEIN LIGASE LISTERIN"/>
    <property type="match status" value="1"/>
</dbReference>
<dbReference type="InParanoid" id="A0A0C2X4B3"/>
<protein>
    <recommendedName>
        <fullName evidence="6 16">E3 ubiquitin-protein ligase listerin</fullName>
        <ecNumber evidence="5 16">2.3.2.27</ecNumber>
    </recommendedName>
    <alternativeName>
        <fullName evidence="16">RING-type E3 ubiquitin transferase listerin</fullName>
    </alternativeName>
</protein>
<evidence type="ECO:0000256" key="11">
    <source>
        <dbReference type="ARBA" id="ARBA00022771"/>
    </source>
</evidence>
<dbReference type="InterPro" id="IPR054477">
    <property type="entry name" value="LTN1_E3_ligase_6th"/>
</dbReference>
<feature type="compositionally biased region" description="Basic and acidic residues" evidence="17">
    <location>
        <begin position="260"/>
        <end position="272"/>
    </location>
</feature>
<comment type="similarity">
    <text evidence="4 16">Belongs to the LTN1 family.</text>
</comment>
<comment type="catalytic activity">
    <reaction evidence="1 16">
        <text>S-ubiquitinyl-[E2 ubiquitin-conjugating enzyme]-L-cysteine + [acceptor protein]-L-lysine = [E2 ubiquitin-conjugating enzyme]-L-cysteine + N(6)-ubiquitinyl-[acceptor protein]-L-lysine.</text>
        <dbReference type="EC" id="2.3.2.27"/>
    </reaction>
</comment>
<dbReference type="InterPro" id="IPR001841">
    <property type="entry name" value="Znf_RING"/>
</dbReference>
<feature type="compositionally biased region" description="Low complexity" evidence="17">
    <location>
        <begin position="1"/>
        <end position="13"/>
    </location>
</feature>
<dbReference type="GO" id="GO:0072344">
    <property type="term" value="P:rescue of stalled ribosome"/>
    <property type="evidence" value="ECO:0007669"/>
    <property type="project" value="UniProtKB-UniRule"/>
</dbReference>
<evidence type="ECO:0000313" key="19">
    <source>
        <dbReference type="EMBL" id="KIL63538.1"/>
    </source>
</evidence>
<feature type="compositionally biased region" description="Pro residues" evidence="17">
    <location>
        <begin position="55"/>
        <end position="64"/>
    </location>
</feature>
<keyword evidence="9 16" id="KW-0479">Metal-binding</keyword>
<feature type="region of interest" description="Disordered" evidence="17">
    <location>
        <begin position="244"/>
        <end position="281"/>
    </location>
</feature>
<organism evidence="19 20">
    <name type="scientific">Amanita muscaria (strain Koide BX008)</name>
    <dbReference type="NCBI Taxonomy" id="946122"/>
    <lineage>
        <taxon>Eukaryota</taxon>
        <taxon>Fungi</taxon>
        <taxon>Dikarya</taxon>
        <taxon>Basidiomycota</taxon>
        <taxon>Agaricomycotina</taxon>
        <taxon>Agaricomycetes</taxon>
        <taxon>Agaricomycetidae</taxon>
        <taxon>Agaricales</taxon>
        <taxon>Pluteineae</taxon>
        <taxon>Amanitaceae</taxon>
        <taxon>Amanita</taxon>
    </lineage>
</organism>
<evidence type="ECO:0000256" key="17">
    <source>
        <dbReference type="SAM" id="MobiDB-lite"/>
    </source>
</evidence>
<dbReference type="GO" id="GO:0005829">
    <property type="term" value="C:cytosol"/>
    <property type="evidence" value="ECO:0007669"/>
    <property type="project" value="UniProtKB-SubCell"/>
</dbReference>
<dbReference type="Proteomes" id="UP000054549">
    <property type="component" value="Unassembled WGS sequence"/>
</dbReference>
<accession>A0A0C2X4B3</accession>
<evidence type="ECO:0000256" key="13">
    <source>
        <dbReference type="ARBA" id="ARBA00022833"/>
    </source>
</evidence>
<dbReference type="STRING" id="946122.A0A0C2X4B3"/>
<evidence type="ECO:0000259" key="18">
    <source>
        <dbReference type="PROSITE" id="PS50089"/>
    </source>
</evidence>
<comment type="subunit">
    <text evidence="16">Component of the ribosome quality control complex (RQC).</text>
</comment>
<keyword evidence="10" id="KW-0677">Repeat</keyword>
<gene>
    <name evidence="19" type="ORF">M378DRAFT_186997</name>
</gene>
<evidence type="ECO:0000256" key="8">
    <source>
        <dbReference type="ARBA" id="ARBA00022679"/>
    </source>
</evidence>
<dbReference type="GO" id="GO:0043023">
    <property type="term" value="F:ribosomal large subunit binding"/>
    <property type="evidence" value="ECO:0007669"/>
    <property type="project" value="TreeGrafter"/>
</dbReference>
<dbReference type="PANTHER" id="PTHR12389">
    <property type="entry name" value="ZINC FINGER PROTEIN 294"/>
    <property type="match status" value="1"/>
</dbReference>
<dbReference type="UniPathway" id="UPA00143"/>
<dbReference type="GO" id="GO:0008270">
    <property type="term" value="F:zinc ion binding"/>
    <property type="evidence" value="ECO:0007669"/>
    <property type="project" value="UniProtKB-KW"/>
</dbReference>
<reference evidence="19 20" key="1">
    <citation type="submission" date="2014-04" db="EMBL/GenBank/DDBJ databases">
        <title>Evolutionary Origins and Diversification of the Mycorrhizal Mutualists.</title>
        <authorList>
            <consortium name="DOE Joint Genome Institute"/>
            <consortium name="Mycorrhizal Genomics Consortium"/>
            <person name="Kohler A."/>
            <person name="Kuo A."/>
            <person name="Nagy L.G."/>
            <person name="Floudas D."/>
            <person name="Copeland A."/>
            <person name="Barry K.W."/>
            <person name="Cichocki N."/>
            <person name="Veneault-Fourrey C."/>
            <person name="LaButti K."/>
            <person name="Lindquist E.A."/>
            <person name="Lipzen A."/>
            <person name="Lundell T."/>
            <person name="Morin E."/>
            <person name="Murat C."/>
            <person name="Riley R."/>
            <person name="Ohm R."/>
            <person name="Sun H."/>
            <person name="Tunlid A."/>
            <person name="Henrissat B."/>
            <person name="Grigoriev I.V."/>
            <person name="Hibbett D.S."/>
            <person name="Martin F."/>
        </authorList>
    </citation>
    <scope>NUCLEOTIDE SEQUENCE [LARGE SCALE GENOMIC DNA]</scope>
    <source>
        <strain evidence="19 20">Koide BX008</strain>
    </source>
</reference>
<keyword evidence="8 16" id="KW-0808">Transferase</keyword>
<dbReference type="SUPFAM" id="SSF48371">
    <property type="entry name" value="ARM repeat"/>
    <property type="match status" value="1"/>
</dbReference>
<evidence type="ECO:0000313" key="20">
    <source>
        <dbReference type="Proteomes" id="UP000054549"/>
    </source>
</evidence>
<dbReference type="GO" id="GO:0016567">
    <property type="term" value="P:protein ubiquitination"/>
    <property type="evidence" value="ECO:0007669"/>
    <property type="project" value="UniProtKB-UniPathway"/>
</dbReference>
<evidence type="ECO:0000256" key="4">
    <source>
        <dbReference type="ARBA" id="ARBA00007997"/>
    </source>
</evidence>
<comment type="pathway">
    <text evidence="3 16">Protein modification; protein ubiquitination.</text>
</comment>
<dbReference type="InterPro" id="IPR039804">
    <property type="entry name" value="RING-CH-C4HC3_LTN1"/>
</dbReference>
<dbReference type="InterPro" id="IPR013083">
    <property type="entry name" value="Znf_RING/FYVE/PHD"/>
</dbReference>
<evidence type="ECO:0000256" key="10">
    <source>
        <dbReference type="ARBA" id="ARBA00022737"/>
    </source>
</evidence>
<evidence type="ECO:0000256" key="2">
    <source>
        <dbReference type="ARBA" id="ARBA00004514"/>
    </source>
</evidence>
<evidence type="ECO:0000256" key="15">
    <source>
        <dbReference type="PROSITE-ProRule" id="PRU00175"/>
    </source>
</evidence>
<dbReference type="GO" id="GO:0061630">
    <property type="term" value="F:ubiquitin protein ligase activity"/>
    <property type="evidence" value="ECO:0007669"/>
    <property type="project" value="UniProtKB-UniRule"/>
</dbReference>
<dbReference type="GO" id="GO:1990116">
    <property type="term" value="P:ribosome-associated ubiquitin-dependent protein catabolic process"/>
    <property type="evidence" value="ECO:0007669"/>
    <property type="project" value="UniProtKB-UniRule"/>
</dbReference>
<evidence type="ECO:0000256" key="9">
    <source>
        <dbReference type="ARBA" id="ARBA00022723"/>
    </source>
</evidence>
<dbReference type="InterPro" id="IPR054478">
    <property type="entry name" value="LTN1_UBC"/>
</dbReference>
<sequence>MVKGNSKSSASSATRKKHAKRAIALDQEDSPKPPTKGKSSKGKNKEPRQKMYIPPIKPSPPQPDPLDTTGLAHTLPAELLIILRSLGKKAEITKIRALEELQFSWVDKCKNREVESLDHTLSEILPVWLHHTPSLFLHSSRKIRLMAATLHASLLNITAVREQLVFFIRETATASQIENILGTWCMVAHDVDRFVSSVALKSWTESLHLGPELLPALISFVEKASLDPLGVYVYLNPPAPVAHPPPISKKSGSGRSVQVPRKEPQEPRPRPDETEESEQEKMVRIRCGAIGAIRWLLAENLNHVKKIIPLLSNPALWSALYPAEECPFAALSSFGFAQPGVRKAAWLLVQDALKLPKEIIHSLLPNLGRAVLLSAWNERDTNVHAVMWQPLLTFLRDYPSCWDLDVSKDLDGGNDTENEDESTHELQVESETFPTGASHSSPIYREFLNFLESGCGGSPLQGYPAVLVIMSTIPISMLTIPEPPFSAFFTSMWTALDVSSSGLLQHSTSSAFLSSLVECVAFFVKRLRIEKRIVDPMLNIASFGNSSEMVAKIIIEEQTKKIWDSLRQGRIVADAKVSTTLLSSFLTSLYNIQECYFAAAWDIISRGIKDSRNTNSLFVATLLKTLRDQFANKGSLEPPLISLTKDVVRESVMDIRNDLTIAESETSQVLSFLVDMLNTFREELSSDPEAIKARHLMNDYCLRLLEFPVPVIQTYLAVRNSEEHCLRLWHTLLSAILGQPQKSLHLMGAILNTSLINGLPSYLRPSAGELDALILGWMDTAAAGSLVDVDLSLLEKVLRAADYILSNQGLASVCHVLFSAFNHQIQSMLWKDLSTLNVDTLLRLLEVVLDIFPVDSYSEEYDSTLTSIFILGYLLPGDSSNEDSRIFLYAQRIWKQYSRRRRQEQVITKLMHRLSDLIQTTKIKLMPEHIASVTSEHASDLHIDVINHLLPSAEEFDFMLRGLSQTAIHPSLAIIDPLIAPVVEPEAESPDSDVWGYSSYARAVSVVIWLLSENRRAAKHHVWALKHILSFTVYATDFKSYPAGHSPLFSSEAIGTRLDTLLTKAAYVTTYLLNLSSEDTWRTKCLDALLKNVALDESSDTISNFLANLVAEASVHDTSQATRVLKMVLQHVLGDVGRDEADRWFAFARRLENDAPQTCMTLISAIVECAPEPQRLDHYRNELASSLLSIPARQANTKGLLTLRKLAMTAPNPDTDIVFLPQHRAVNVVKACQQWISSDEDIDEEVESAMMLVFVPLVPILRTVSGAHWEFMFDIIESNLENSNVENDMTLVALARAMKLVHGIQDLAKTNKLLSGIWTTRETQILTLVRDMLMVRLDAAALSAPRVVCRELMLTIAQDLPADLMDADCFPKMCHLLNDPTISVQKSAYHLLNIAARKRTEHFVIEASVDVESNMKIDLPEELITILQFQFEMDDSQSLWQEPRVVGYLLSWMLVFDSFQDASFKVKSHFIDQLRSLDLISRDLMPGILSLLQLKQGPARTFKLDVWSVDEYYVELFDSDFSISTPLLTAHLYYRALLSIPSLIHSWVLDCKDRQVSSTVSSYTATHFSPVLIRAELAQVKNVAGTSQLVDESFKIKVTQSTSEVTAGYAVDDHELEIKLKIPVDWPLHKIEVKDVKRVGVEEHRWRAWILAVQQSIWSHNGKVIDSLALFKKNVTLHFEGQTECAICYSIISPMDGSLPRKPCKTCRNRFHAGCLYKWFNSSHSSSCPLCRSDII</sequence>
<dbReference type="InterPro" id="IPR039795">
    <property type="entry name" value="LTN1/Rkr1"/>
</dbReference>
<evidence type="ECO:0000256" key="7">
    <source>
        <dbReference type="ARBA" id="ARBA00022490"/>
    </source>
</evidence>
<evidence type="ECO:0000256" key="12">
    <source>
        <dbReference type="ARBA" id="ARBA00022786"/>
    </source>
</evidence>
<dbReference type="Pfam" id="PF22958">
    <property type="entry name" value="Ltn1_1st"/>
    <property type="match status" value="2"/>
</dbReference>
<dbReference type="OrthoDB" id="6108at2759"/>
<dbReference type="FunFam" id="3.30.40.10:FF:000038">
    <property type="entry name" value="E3 ubiquitin-protein ligase listerin"/>
    <property type="match status" value="1"/>
</dbReference>
<dbReference type="InterPro" id="IPR011016">
    <property type="entry name" value="Znf_RING-CH"/>
</dbReference>
<dbReference type="SMART" id="SM01197">
    <property type="entry name" value="FANCL_C"/>
    <property type="match status" value="1"/>
</dbReference>
<dbReference type="CDD" id="cd16491">
    <property type="entry name" value="RING-CH-C4HC3_LTN1"/>
    <property type="match status" value="1"/>
</dbReference>
<dbReference type="SMART" id="SM00744">
    <property type="entry name" value="RINGv"/>
    <property type="match status" value="1"/>
</dbReference>
<dbReference type="EMBL" id="KN818258">
    <property type="protein sequence ID" value="KIL63538.1"/>
    <property type="molecule type" value="Genomic_DNA"/>
</dbReference>
<evidence type="ECO:0000256" key="5">
    <source>
        <dbReference type="ARBA" id="ARBA00012483"/>
    </source>
</evidence>
<evidence type="ECO:0000256" key="16">
    <source>
        <dbReference type="RuleBase" id="RU367090"/>
    </source>
</evidence>
<evidence type="ECO:0000256" key="1">
    <source>
        <dbReference type="ARBA" id="ARBA00000900"/>
    </source>
</evidence>
<feature type="domain" description="RING-type" evidence="18">
    <location>
        <begin position="1685"/>
        <end position="1732"/>
    </location>
</feature>